<dbReference type="EMBL" id="JAUFPN010000153">
    <property type="protein sequence ID" value="MDN3565863.1"/>
    <property type="molecule type" value="Genomic_DNA"/>
</dbReference>
<dbReference type="InterPro" id="IPR015424">
    <property type="entry name" value="PyrdxlP-dep_Trfase"/>
</dbReference>
<dbReference type="Gene3D" id="1.10.10.10">
    <property type="entry name" value="Winged helix-like DNA-binding domain superfamily/Winged helix DNA-binding domain"/>
    <property type="match status" value="1"/>
</dbReference>
<dbReference type="InterPro" id="IPR051446">
    <property type="entry name" value="HTH_trans_reg/aminotransferase"/>
</dbReference>
<feature type="region of interest" description="Disordered" evidence="6">
    <location>
        <begin position="84"/>
        <end position="108"/>
    </location>
</feature>
<keyword evidence="9" id="KW-1185">Reference proteome</keyword>
<dbReference type="Gene3D" id="3.40.640.10">
    <property type="entry name" value="Type I PLP-dependent aspartate aminotransferase-like (Major domain)"/>
    <property type="match status" value="1"/>
</dbReference>
<dbReference type="Proteomes" id="UP001529369">
    <property type="component" value="Unassembled WGS sequence"/>
</dbReference>
<evidence type="ECO:0000313" key="9">
    <source>
        <dbReference type="Proteomes" id="UP001529369"/>
    </source>
</evidence>
<reference evidence="9" key="1">
    <citation type="journal article" date="2019" name="Int. J. Syst. Evol. Microbiol.">
        <title>The Global Catalogue of Microorganisms (GCM) 10K type strain sequencing project: providing services to taxonomists for standard genome sequencing and annotation.</title>
        <authorList>
            <consortium name="The Broad Institute Genomics Platform"/>
            <consortium name="The Broad Institute Genome Sequencing Center for Infectious Disease"/>
            <person name="Wu L."/>
            <person name="Ma J."/>
        </authorList>
    </citation>
    <scope>NUCLEOTIDE SEQUENCE [LARGE SCALE GENOMIC DNA]</scope>
    <source>
        <strain evidence="9">CECT 7131</strain>
    </source>
</reference>
<keyword evidence="8" id="KW-0808">Transferase</keyword>
<protein>
    <submittedName>
        <fullName evidence="8">PLP-dependent aminotransferase family protein</fullName>
    </submittedName>
</protein>
<feature type="domain" description="HTH gntR-type" evidence="7">
    <location>
        <begin position="16"/>
        <end position="84"/>
    </location>
</feature>
<evidence type="ECO:0000256" key="5">
    <source>
        <dbReference type="ARBA" id="ARBA00023163"/>
    </source>
</evidence>
<dbReference type="PANTHER" id="PTHR46577">
    <property type="entry name" value="HTH-TYPE TRANSCRIPTIONAL REGULATORY PROTEIN GABR"/>
    <property type="match status" value="1"/>
</dbReference>
<dbReference type="PANTHER" id="PTHR46577:SF1">
    <property type="entry name" value="HTH-TYPE TRANSCRIPTIONAL REGULATORY PROTEIN GABR"/>
    <property type="match status" value="1"/>
</dbReference>
<dbReference type="InterPro" id="IPR036388">
    <property type="entry name" value="WH-like_DNA-bd_sf"/>
</dbReference>
<evidence type="ECO:0000256" key="4">
    <source>
        <dbReference type="ARBA" id="ARBA00023125"/>
    </source>
</evidence>
<evidence type="ECO:0000259" key="7">
    <source>
        <dbReference type="PROSITE" id="PS50949"/>
    </source>
</evidence>
<dbReference type="CDD" id="cd00609">
    <property type="entry name" value="AAT_like"/>
    <property type="match status" value="1"/>
</dbReference>
<dbReference type="RefSeq" id="WP_290317734.1">
    <property type="nucleotide sequence ID" value="NZ_JAUFPN010000153.1"/>
</dbReference>
<keyword evidence="4" id="KW-0238">DNA-binding</keyword>
<comment type="caution">
    <text evidence="8">The sequence shown here is derived from an EMBL/GenBank/DDBJ whole genome shotgun (WGS) entry which is preliminary data.</text>
</comment>
<keyword evidence="5" id="KW-0804">Transcription</keyword>
<dbReference type="GO" id="GO:0008483">
    <property type="term" value="F:transaminase activity"/>
    <property type="evidence" value="ECO:0007669"/>
    <property type="project" value="UniProtKB-KW"/>
</dbReference>
<comment type="similarity">
    <text evidence="1">In the C-terminal section; belongs to the class-I pyridoxal-phosphate-dependent aminotransferase family.</text>
</comment>
<feature type="compositionally biased region" description="Pro residues" evidence="6">
    <location>
        <begin position="89"/>
        <end position="102"/>
    </location>
</feature>
<dbReference type="Pfam" id="PF00155">
    <property type="entry name" value="Aminotran_1_2"/>
    <property type="match status" value="1"/>
</dbReference>
<gene>
    <name evidence="8" type="ORF">QWZ14_15950</name>
</gene>
<keyword evidence="2" id="KW-0663">Pyridoxal phosphate</keyword>
<dbReference type="CDD" id="cd07377">
    <property type="entry name" value="WHTH_GntR"/>
    <property type="match status" value="1"/>
</dbReference>
<dbReference type="SMART" id="SM00345">
    <property type="entry name" value="HTH_GNTR"/>
    <property type="match status" value="1"/>
</dbReference>
<dbReference type="InterPro" id="IPR036390">
    <property type="entry name" value="WH_DNA-bd_sf"/>
</dbReference>
<dbReference type="PROSITE" id="PS50949">
    <property type="entry name" value="HTH_GNTR"/>
    <property type="match status" value="1"/>
</dbReference>
<evidence type="ECO:0000256" key="3">
    <source>
        <dbReference type="ARBA" id="ARBA00023015"/>
    </source>
</evidence>
<keyword evidence="3" id="KW-0805">Transcription regulation</keyword>
<name>A0ABT8A870_9PROT</name>
<evidence type="ECO:0000256" key="6">
    <source>
        <dbReference type="SAM" id="MobiDB-lite"/>
    </source>
</evidence>
<sequence>MEPEALLVTLDRASPVPVLRQVYLELRRAILAGAIPPGGRLPPTRALAAHLGIARNSVVAAYEQLLAEGFIEGRVGAGSFVSRDMPEPLELPPPPRPPPAPAAIPHAGQYGTAPFNTGRCSLDDRTLQVWRSLTARHLQQLDPALLGYADPRGALALRQAISRYLRAGRAVRCEPEQVVITAGAQQAIDLVLRVVLRPGAPVWLEDPCYPAVRAALAAAGARIVPVPVDAQGMEVAAGVAAAPEARLAYVTPSSQYPLGVTLSMARRLELLAWARRSGAWVLEDDYDSEFRYAGRPLASLQGIDDGGRVIYVGTFSKVLFPGLRLGYAVVPPELLEAVLSARLLSDWYPAALQEGVVTDFLEEGHFAQHLRRMRQHYRLARDTLVEALRTHLPDHLSIEVPDQGMKLLARLRPGLADLDVAAAAARRGLVARPVSPMFLAAPPIQGLMLGFSGHEPGALRWAARELALALG</sequence>
<dbReference type="InterPro" id="IPR004839">
    <property type="entry name" value="Aminotransferase_I/II_large"/>
</dbReference>
<organism evidence="8 9">
    <name type="scientific">Paeniroseomonas aquatica</name>
    <dbReference type="NCBI Taxonomy" id="373043"/>
    <lineage>
        <taxon>Bacteria</taxon>
        <taxon>Pseudomonadati</taxon>
        <taxon>Pseudomonadota</taxon>
        <taxon>Alphaproteobacteria</taxon>
        <taxon>Acetobacterales</taxon>
        <taxon>Acetobacteraceae</taxon>
        <taxon>Paeniroseomonas</taxon>
    </lineage>
</organism>
<dbReference type="InterPro" id="IPR000524">
    <property type="entry name" value="Tscrpt_reg_HTH_GntR"/>
</dbReference>
<evidence type="ECO:0000313" key="8">
    <source>
        <dbReference type="EMBL" id="MDN3565863.1"/>
    </source>
</evidence>
<keyword evidence="8" id="KW-0032">Aminotransferase</keyword>
<dbReference type="SUPFAM" id="SSF53383">
    <property type="entry name" value="PLP-dependent transferases"/>
    <property type="match status" value="1"/>
</dbReference>
<accession>A0ABT8A870</accession>
<dbReference type="InterPro" id="IPR015421">
    <property type="entry name" value="PyrdxlP-dep_Trfase_major"/>
</dbReference>
<dbReference type="Pfam" id="PF00392">
    <property type="entry name" value="GntR"/>
    <property type="match status" value="1"/>
</dbReference>
<evidence type="ECO:0000256" key="2">
    <source>
        <dbReference type="ARBA" id="ARBA00022898"/>
    </source>
</evidence>
<dbReference type="SUPFAM" id="SSF46785">
    <property type="entry name" value="Winged helix' DNA-binding domain"/>
    <property type="match status" value="1"/>
</dbReference>
<evidence type="ECO:0000256" key="1">
    <source>
        <dbReference type="ARBA" id="ARBA00005384"/>
    </source>
</evidence>
<proteinExistence type="inferred from homology"/>